<dbReference type="InterPro" id="IPR013839">
    <property type="entry name" value="DNAligase_adenylation"/>
</dbReference>
<dbReference type="Gene3D" id="1.10.150.20">
    <property type="entry name" value="5' to 3' exonuclease, C-terminal subdomain"/>
    <property type="match status" value="2"/>
</dbReference>
<feature type="active site" description="N6-AMP-lysine intermediate" evidence="14">
    <location>
        <position position="131"/>
    </location>
</feature>
<protein>
    <recommendedName>
        <fullName evidence="3 14">DNA ligase</fullName>
        <ecNumber evidence="2 14">6.5.1.2</ecNumber>
    </recommendedName>
    <alternativeName>
        <fullName evidence="14">Polydeoxyribonucleotide synthase [NAD(+)]</fullName>
    </alternativeName>
</protein>
<dbReference type="Pfam" id="PF03120">
    <property type="entry name" value="OB_DNA_ligase"/>
    <property type="match status" value="1"/>
</dbReference>
<keyword evidence="14" id="KW-0464">Manganese</keyword>
<dbReference type="EMBL" id="PFSH01000028">
    <property type="protein sequence ID" value="PJC25137.1"/>
    <property type="molecule type" value="Genomic_DNA"/>
</dbReference>
<dbReference type="InterPro" id="IPR036420">
    <property type="entry name" value="BRCT_dom_sf"/>
</dbReference>
<dbReference type="Gene3D" id="3.40.50.10190">
    <property type="entry name" value="BRCT domain"/>
    <property type="match status" value="1"/>
</dbReference>
<feature type="binding site" evidence="14">
    <location>
        <position position="210"/>
    </location>
    <ligand>
        <name>NAD(+)</name>
        <dbReference type="ChEBI" id="CHEBI:57540"/>
    </ligand>
</feature>
<dbReference type="SUPFAM" id="SSF47781">
    <property type="entry name" value="RuvA domain 2-like"/>
    <property type="match status" value="1"/>
</dbReference>
<dbReference type="GO" id="GO:0003911">
    <property type="term" value="F:DNA ligase (NAD+) activity"/>
    <property type="evidence" value="ECO:0007669"/>
    <property type="project" value="UniProtKB-UniRule"/>
</dbReference>
<dbReference type="CDD" id="cd17748">
    <property type="entry name" value="BRCT_DNA_ligase_like"/>
    <property type="match status" value="1"/>
</dbReference>
<dbReference type="GO" id="GO:0003677">
    <property type="term" value="F:DNA binding"/>
    <property type="evidence" value="ECO:0007669"/>
    <property type="project" value="InterPro"/>
</dbReference>
<feature type="domain" description="BRCT" evidence="15">
    <location>
        <begin position="620"/>
        <end position="697"/>
    </location>
</feature>
<dbReference type="InterPro" id="IPR012340">
    <property type="entry name" value="NA-bd_OB-fold"/>
</dbReference>
<keyword evidence="7 14" id="KW-0227">DNA damage</keyword>
<dbReference type="Pfam" id="PF00533">
    <property type="entry name" value="BRCT"/>
    <property type="match status" value="1"/>
</dbReference>
<comment type="caution">
    <text evidence="14">Lacks conserved residue(s) required for the propagation of feature annotation.</text>
</comment>
<dbReference type="PROSITE" id="PS01055">
    <property type="entry name" value="DNA_LIGASE_N1"/>
    <property type="match status" value="1"/>
</dbReference>
<dbReference type="EC" id="6.5.1.2" evidence="2 14"/>
<accession>A0A2M8ER08</accession>
<feature type="binding site" evidence="14">
    <location>
        <position position="348"/>
    </location>
    <ligand>
        <name>NAD(+)</name>
        <dbReference type="ChEBI" id="CHEBI:57540"/>
    </ligand>
</feature>
<dbReference type="PROSITE" id="PS50172">
    <property type="entry name" value="BRCT"/>
    <property type="match status" value="1"/>
</dbReference>
<dbReference type="InterPro" id="IPR013840">
    <property type="entry name" value="DNAligase_N"/>
</dbReference>
<feature type="binding site" evidence="14">
    <location>
        <position position="460"/>
    </location>
    <ligand>
        <name>Zn(2+)</name>
        <dbReference type="ChEBI" id="CHEBI:29105"/>
    </ligand>
</feature>
<dbReference type="Pfam" id="PF03119">
    <property type="entry name" value="DNA_ligase_ZBD"/>
    <property type="match status" value="1"/>
</dbReference>
<dbReference type="Gene3D" id="6.20.10.30">
    <property type="match status" value="1"/>
</dbReference>
<evidence type="ECO:0000256" key="10">
    <source>
        <dbReference type="ARBA" id="ARBA00023027"/>
    </source>
</evidence>
<comment type="caution">
    <text evidence="16">The sequence shown here is derived from an EMBL/GenBank/DDBJ whole genome shotgun (WGS) entry which is preliminary data.</text>
</comment>
<dbReference type="SMART" id="SM00532">
    <property type="entry name" value="LIGANc"/>
    <property type="match status" value="1"/>
</dbReference>
<dbReference type="InterPro" id="IPR004150">
    <property type="entry name" value="NAD_DNA_ligase_OB"/>
</dbReference>
<gene>
    <name evidence="14" type="primary">ligA</name>
    <name evidence="16" type="ORF">CO056_02095</name>
</gene>
<keyword evidence="6 14" id="KW-0479">Metal-binding</keyword>
<evidence type="ECO:0000256" key="5">
    <source>
        <dbReference type="ARBA" id="ARBA00022705"/>
    </source>
</evidence>
<evidence type="ECO:0000256" key="2">
    <source>
        <dbReference type="ARBA" id="ARBA00012722"/>
    </source>
</evidence>
<evidence type="ECO:0000256" key="8">
    <source>
        <dbReference type="ARBA" id="ARBA00022833"/>
    </source>
</evidence>
<feature type="binding site" evidence="14">
    <location>
        <begin position="49"/>
        <end position="53"/>
    </location>
    <ligand>
        <name>NAD(+)</name>
        <dbReference type="ChEBI" id="CHEBI:57540"/>
    </ligand>
</feature>
<dbReference type="InterPro" id="IPR003583">
    <property type="entry name" value="Hlx-hairpin-Hlx_DNA-bd_motif"/>
</dbReference>
<comment type="function">
    <text evidence="1 14">DNA ligase that catalyzes the formation of phosphodiester linkages between 5'-phosphoryl and 3'-hydroxyl groups in double-stranded DNA using NAD as a coenzyme and as the energy source for the reaction. It is essential for DNA replication and repair of damaged DNA.</text>
</comment>
<keyword evidence="5 14" id="KW-0235">DNA replication</keyword>
<dbReference type="GO" id="GO:0006260">
    <property type="term" value="P:DNA replication"/>
    <property type="evidence" value="ECO:0007669"/>
    <property type="project" value="UniProtKB-KW"/>
</dbReference>
<dbReference type="InterPro" id="IPR018239">
    <property type="entry name" value="DNA_ligase_AS"/>
</dbReference>
<keyword evidence="9 14" id="KW-0460">Magnesium</keyword>
<dbReference type="Pfam" id="PF01653">
    <property type="entry name" value="DNA_ligase_aden"/>
    <property type="match status" value="2"/>
</dbReference>
<dbReference type="SMART" id="SM00292">
    <property type="entry name" value="BRCT"/>
    <property type="match status" value="1"/>
</dbReference>
<dbReference type="PANTHER" id="PTHR23389">
    <property type="entry name" value="CHROMOSOME TRANSMISSION FIDELITY FACTOR 18"/>
    <property type="match status" value="1"/>
</dbReference>
<dbReference type="AlphaFoldDB" id="A0A2M8ER08"/>
<dbReference type="GO" id="GO:0006281">
    <property type="term" value="P:DNA repair"/>
    <property type="evidence" value="ECO:0007669"/>
    <property type="project" value="UniProtKB-KW"/>
</dbReference>
<dbReference type="GO" id="GO:0005829">
    <property type="term" value="C:cytosol"/>
    <property type="evidence" value="ECO:0007669"/>
    <property type="project" value="TreeGrafter"/>
</dbReference>
<evidence type="ECO:0000256" key="3">
    <source>
        <dbReference type="ARBA" id="ARBA00013308"/>
    </source>
</evidence>
<dbReference type="InterPro" id="IPR041663">
    <property type="entry name" value="DisA/LigA_HHH"/>
</dbReference>
<organism evidence="16 17">
    <name type="scientific">Candidatus Tagabacteria bacterium CG_4_9_14_0_2_um_filter_41_11</name>
    <dbReference type="NCBI Taxonomy" id="1975019"/>
    <lineage>
        <taxon>Bacteria</taxon>
        <taxon>Candidatus Tagaibacteriota</taxon>
    </lineage>
</organism>
<dbReference type="Gene3D" id="2.40.50.140">
    <property type="entry name" value="Nucleic acid-binding proteins"/>
    <property type="match status" value="1"/>
</dbReference>
<dbReference type="InterPro" id="IPR010994">
    <property type="entry name" value="RuvA_2-like"/>
</dbReference>
<dbReference type="InterPro" id="IPR001357">
    <property type="entry name" value="BRCT_dom"/>
</dbReference>
<dbReference type="InterPro" id="IPR001679">
    <property type="entry name" value="DNA_ligase"/>
</dbReference>
<dbReference type="NCBIfam" id="TIGR00575">
    <property type="entry name" value="dnlj"/>
    <property type="match status" value="1"/>
</dbReference>
<dbReference type="SUPFAM" id="SSF56091">
    <property type="entry name" value="DNA ligase/mRNA capping enzyme, catalytic domain"/>
    <property type="match status" value="1"/>
</dbReference>
<dbReference type="Proteomes" id="UP000230228">
    <property type="component" value="Unassembled WGS sequence"/>
</dbReference>
<keyword evidence="4 14" id="KW-0436">Ligase</keyword>
<evidence type="ECO:0000256" key="6">
    <source>
        <dbReference type="ARBA" id="ARBA00022723"/>
    </source>
</evidence>
<dbReference type="CDD" id="cd00114">
    <property type="entry name" value="LIGANc"/>
    <property type="match status" value="1"/>
</dbReference>
<name>A0A2M8ER08_9BACT</name>
<feature type="binding site" evidence="14">
    <location>
        <position position="152"/>
    </location>
    <ligand>
        <name>NAD(+)</name>
        <dbReference type="ChEBI" id="CHEBI:57540"/>
    </ligand>
</feature>
<dbReference type="Pfam" id="PF12826">
    <property type="entry name" value="HHH_2"/>
    <property type="match status" value="1"/>
</dbReference>
<feature type="binding site" evidence="14">
    <location>
        <position position="129"/>
    </location>
    <ligand>
        <name>NAD(+)</name>
        <dbReference type="ChEBI" id="CHEBI:57540"/>
    </ligand>
</feature>
<evidence type="ECO:0000256" key="14">
    <source>
        <dbReference type="HAMAP-Rule" id="MF_01588"/>
    </source>
</evidence>
<evidence type="ECO:0000313" key="16">
    <source>
        <dbReference type="EMBL" id="PJC25137.1"/>
    </source>
</evidence>
<keyword evidence="10 14" id="KW-0520">NAD</keyword>
<dbReference type="NCBIfam" id="NF005932">
    <property type="entry name" value="PRK07956.1"/>
    <property type="match status" value="1"/>
</dbReference>
<evidence type="ECO:0000259" key="15">
    <source>
        <dbReference type="PROSITE" id="PS50172"/>
    </source>
</evidence>
<evidence type="ECO:0000313" key="17">
    <source>
        <dbReference type="Proteomes" id="UP000230228"/>
    </source>
</evidence>
<dbReference type="InterPro" id="IPR004149">
    <property type="entry name" value="Znf_DNAligase_C4"/>
</dbReference>
<feature type="binding site" evidence="14">
    <location>
        <position position="445"/>
    </location>
    <ligand>
        <name>Zn(2+)</name>
        <dbReference type="ChEBI" id="CHEBI:29105"/>
    </ligand>
</feature>
<feature type="binding site" evidence="14">
    <location>
        <position position="442"/>
    </location>
    <ligand>
        <name>Zn(2+)</name>
        <dbReference type="ChEBI" id="CHEBI:29105"/>
    </ligand>
</feature>
<evidence type="ECO:0000256" key="1">
    <source>
        <dbReference type="ARBA" id="ARBA00004067"/>
    </source>
</evidence>
<dbReference type="FunFam" id="1.10.150.20:FF:000006">
    <property type="entry name" value="DNA ligase"/>
    <property type="match status" value="1"/>
</dbReference>
<reference evidence="17" key="1">
    <citation type="submission" date="2017-09" db="EMBL/GenBank/DDBJ databases">
        <title>Depth-based differentiation of microbial function through sediment-hosted aquifers and enrichment of novel symbionts in the deep terrestrial subsurface.</title>
        <authorList>
            <person name="Probst A.J."/>
            <person name="Ladd B."/>
            <person name="Jarett J.K."/>
            <person name="Geller-Mcgrath D.E."/>
            <person name="Sieber C.M.K."/>
            <person name="Emerson J.B."/>
            <person name="Anantharaman K."/>
            <person name="Thomas B.C."/>
            <person name="Malmstrom R."/>
            <person name="Stieglmeier M."/>
            <person name="Klingl A."/>
            <person name="Woyke T."/>
            <person name="Ryan C.M."/>
            <person name="Banfield J.F."/>
        </authorList>
    </citation>
    <scope>NUCLEOTIDE SEQUENCE [LARGE SCALE GENOMIC DNA]</scope>
</reference>
<comment type="catalytic activity">
    <reaction evidence="12 14">
        <text>NAD(+) + (deoxyribonucleotide)n-3'-hydroxyl + 5'-phospho-(deoxyribonucleotide)m = (deoxyribonucleotide)n+m + AMP + beta-nicotinamide D-nucleotide.</text>
        <dbReference type="EC" id="6.5.1.2"/>
    </reaction>
</comment>
<dbReference type="FunFam" id="1.10.150.20:FF:000007">
    <property type="entry name" value="DNA ligase"/>
    <property type="match status" value="1"/>
</dbReference>
<keyword evidence="8 14" id="KW-0862">Zinc</keyword>
<dbReference type="PANTHER" id="PTHR23389:SF9">
    <property type="entry name" value="DNA LIGASE"/>
    <property type="match status" value="1"/>
</dbReference>
<dbReference type="PIRSF" id="PIRSF001604">
    <property type="entry name" value="LigA"/>
    <property type="match status" value="1"/>
</dbReference>
<sequence length="697" mass="78698">MSDKKEVQLTKEQARLPTRQAKERIEKLKKVINRHRYLYHVLDKSEISDAAFDTLKNELEELEFKFPVLITNDSPTQRVGGKALVKFEKVSHKVPMLSLSDAFSEEELKEWETRIQKLIPGEKMNFFAELKLDGLAVSLEYKKGVFVRGSTRGDGKTGEDVTQNLKTIGSIPLKLRAPEGKELRDLGFSRAQIKKMIETAEKGTIELRGEAIMTKKVFEELNKILKNENKPLLANPRNAVAGSIRQLDSKITASRRLDFYVYGLATDLGQSMHHEEHDLAKFLGFKTIGKNKLCRDLKTVMEFHHSLAREREKLPFEIDGVVVVVDKIELQKKLGVVGKGPRWMTAYKFSPKEATTIIEDIRVQVGRTGVLTPVAILKPAEIGGVVVSRATLHNEDEIKRLGIKIGDTVIVGRAGDVIPDVRKVIIGLRTGKEKFFHMPQYCPICGKKVVRDESGVLLRCVNKYCPSRLARGLHYFASNSAFDIEGLGPQSINLLLDEDLIQDSADIFELKEGDLILLERFGKKSAKNLINAIQFRRVISLPRFLIGLGILHIGERTAQDLSEQFGSIDNLRRASFDNLEKIDNIGPKAAKSVYEWFRDENNKKFLNKLLKQVKIKKYRPQTGKLHGKLFIITGSLFSMSREEAKLKIQNLGGKTSESISKEVDYLVVGEEPGSKLAKAQKLGIKILEEKEFLEMIL</sequence>
<evidence type="ECO:0000256" key="12">
    <source>
        <dbReference type="ARBA" id="ARBA00034005"/>
    </source>
</evidence>
<evidence type="ECO:0000256" key="13">
    <source>
        <dbReference type="ARBA" id="ARBA00060881"/>
    </source>
</evidence>
<dbReference type="Pfam" id="PF14520">
    <property type="entry name" value="HHH_5"/>
    <property type="match status" value="1"/>
</dbReference>
<dbReference type="SUPFAM" id="SSF52113">
    <property type="entry name" value="BRCT domain"/>
    <property type="match status" value="1"/>
</dbReference>
<feature type="binding site" evidence="14">
    <location>
        <position position="465"/>
    </location>
    <ligand>
        <name>Zn(2+)</name>
        <dbReference type="ChEBI" id="CHEBI:29105"/>
    </ligand>
</feature>
<comment type="similarity">
    <text evidence="13 14">Belongs to the NAD-dependent DNA ligase family. LigA subfamily.</text>
</comment>
<dbReference type="GO" id="GO:0046872">
    <property type="term" value="F:metal ion binding"/>
    <property type="evidence" value="ECO:0007669"/>
    <property type="project" value="UniProtKB-KW"/>
</dbReference>
<dbReference type="Gene3D" id="1.10.287.610">
    <property type="entry name" value="Helix hairpin bin"/>
    <property type="match status" value="1"/>
</dbReference>
<evidence type="ECO:0000256" key="4">
    <source>
        <dbReference type="ARBA" id="ARBA00022598"/>
    </source>
</evidence>
<dbReference type="SUPFAM" id="SSF50249">
    <property type="entry name" value="Nucleic acid-binding proteins"/>
    <property type="match status" value="1"/>
</dbReference>
<proteinExistence type="inferred from homology"/>
<evidence type="ECO:0000256" key="11">
    <source>
        <dbReference type="ARBA" id="ARBA00023204"/>
    </source>
</evidence>
<comment type="cofactor">
    <cofactor evidence="14">
        <name>Mg(2+)</name>
        <dbReference type="ChEBI" id="CHEBI:18420"/>
    </cofactor>
    <cofactor evidence="14">
        <name>Mn(2+)</name>
        <dbReference type="ChEBI" id="CHEBI:29035"/>
    </cofactor>
</comment>
<keyword evidence="11 14" id="KW-0234">DNA repair</keyword>
<dbReference type="HAMAP" id="MF_01588">
    <property type="entry name" value="DNA_ligase_A"/>
    <property type="match status" value="1"/>
</dbReference>
<feature type="binding site" evidence="14">
    <location>
        <begin position="98"/>
        <end position="99"/>
    </location>
    <ligand>
        <name>NAD(+)</name>
        <dbReference type="ChEBI" id="CHEBI:57540"/>
    </ligand>
</feature>
<evidence type="ECO:0000256" key="9">
    <source>
        <dbReference type="ARBA" id="ARBA00022842"/>
    </source>
</evidence>
<dbReference type="Gene3D" id="3.30.470.30">
    <property type="entry name" value="DNA ligase/mRNA capping enzyme"/>
    <property type="match status" value="1"/>
</dbReference>
<dbReference type="FunFam" id="2.40.50.140:FF:000012">
    <property type="entry name" value="DNA ligase"/>
    <property type="match status" value="1"/>
</dbReference>
<dbReference type="SMART" id="SM00278">
    <property type="entry name" value="HhH1"/>
    <property type="match status" value="3"/>
</dbReference>
<evidence type="ECO:0000256" key="7">
    <source>
        <dbReference type="ARBA" id="ARBA00022763"/>
    </source>
</evidence>